<dbReference type="Pfam" id="PF00028">
    <property type="entry name" value="Cadherin"/>
    <property type="match status" value="1"/>
</dbReference>
<evidence type="ECO:0000256" key="3">
    <source>
        <dbReference type="ARBA" id="ARBA00022837"/>
    </source>
</evidence>
<dbReference type="Proteomes" id="UP001497623">
    <property type="component" value="Unassembled WGS sequence"/>
</dbReference>
<comment type="subcellular location">
    <subcellularLocation>
        <location evidence="1">Membrane</location>
    </subcellularLocation>
</comment>
<keyword evidence="8" id="KW-1185">Reference proteome</keyword>
<dbReference type="PANTHER" id="PTHR24027:SF438">
    <property type="entry name" value="CADHERIN 23"/>
    <property type="match status" value="1"/>
</dbReference>
<protein>
    <recommendedName>
        <fullName evidence="6">Cadherin domain-containing protein</fullName>
    </recommendedName>
</protein>
<dbReference type="SUPFAM" id="SSF49313">
    <property type="entry name" value="Cadherin-like"/>
    <property type="match status" value="1"/>
</dbReference>
<evidence type="ECO:0000256" key="2">
    <source>
        <dbReference type="ARBA" id="ARBA00022737"/>
    </source>
</evidence>
<gene>
    <name evidence="7" type="ORF">MNOR_LOCUS6667</name>
</gene>
<keyword evidence="4" id="KW-0472">Membrane</keyword>
<dbReference type="GO" id="GO:0045296">
    <property type="term" value="F:cadherin binding"/>
    <property type="evidence" value="ECO:0007669"/>
    <property type="project" value="TreeGrafter"/>
</dbReference>
<name>A0AAV2Q0J6_MEGNR</name>
<dbReference type="GO" id="GO:0016342">
    <property type="term" value="C:catenin complex"/>
    <property type="evidence" value="ECO:0007669"/>
    <property type="project" value="TreeGrafter"/>
</dbReference>
<feature type="domain" description="Cadherin" evidence="6">
    <location>
        <begin position="39"/>
        <end position="116"/>
    </location>
</feature>
<sequence>MKYVGNRIRILAVKQTVSCFICETYESFLLVNPYTNVTVVQLDAVDPDFGDQSDLRYTIAEGNENEKFIIDSNTGLISVKENKNLLHLYKLKATVTDGIFSTSIGVNIKLKNLPITQLHFSQTQYYASIKENTSEIKKLVMIQVFGYSPSESIQYSILNQKELFDIGKTSGV</sequence>
<evidence type="ECO:0000256" key="1">
    <source>
        <dbReference type="ARBA" id="ARBA00004370"/>
    </source>
</evidence>
<dbReference type="InterPro" id="IPR039808">
    <property type="entry name" value="Cadherin"/>
</dbReference>
<reference evidence="7 8" key="1">
    <citation type="submission" date="2024-05" db="EMBL/GenBank/DDBJ databases">
        <authorList>
            <person name="Wallberg A."/>
        </authorList>
    </citation>
    <scope>NUCLEOTIDE SEQUENCE [LARGE SCALE GENOMIC DNA]</scope>
</reference>
<dbReference type="Gene3D" id="2.60.40.60">
    <property type="entry name" value="Cadherins"/>
    <property type="match status" value="1"/>
</dbReference>
<dbReference type="InterPro" id="IPR002126">
    <property type="entry name" value="Cadherin-like_dom"/>
</dbReference>
<comment type="caution">
    <text evidence="7">The sequence shown here is derived from an EMBL/GenBank/DDBJ whole genome shotgun (WGS) entry which is preliminary data.</text>
</comment>
<evidence type="ECO:0000256" key="5">
    <source>
        <dbReference type="PROSITE-ProRule" id="PRU00043"/>
    </source>
</evidence>
<dbReference type="GO" id="GO:0005509">
    <property type="term" value="F:calcium ion binding"/>
    <property type="evidence" value="ECO:0007669"/>
    <property type="project" value="UniProtKB-UniRule"/>
</dbReference>
<dbReference type="CDD" id="cd11304">
    <property type="entry name" value="Cadherin_repeat"/>
    <property type="match status" value="1"/>
</dbReference>
<dbReference type="GO" id="GO:0016477">
    <property type="term" value="P:cell migration"/>
    <property type="evidence" value="ECO:0007669"/>
    <property type="project" value="TreeGrafter"/>
</dbReference>
<dbReference type="FunFam" id="2.60.40.60:FF:000026">
    <property type="entry name" value="FAT atypical cadherin 1"/>
    <property type="match status" value="1"/>
</dbReference>
<proteinExistence type="predicted"/>
<dbReference type="GO" id="GO:0007156">
    <property type="term" value="P:homophilic cell adhesion via plasma membrane adhesion molecules"/>
    <property type="evidence" value="ECO:0007669"/>
    <property type="project" value="InterPro"/>
</dbReference>
<dbReference type="GO" id="GO:0008013">
    <property type="term" value="F:beta-catenin binding"/>
    <property type="evidence" value="ECO:0007669"/>
    <property type="project" value="TreeGrafter"/>
</dbReference>
<evidence type="ECO:0000259" key="6">
    <source>
        <dbReference type="PROSITE" id="PS50268"/>
    </source>
</evidence>
<evidence type="ECO:0000256" key="4">
    <source>
        <dbReference type="ARBA" id="ARBA00023136"/>
    </source>
</evidence>
<organism evidence="7 8">
    <name type="scientific">Meganyctiphanes norvegica</name>
    <name type="common">Northern krill</name>
    <name type="synonym">Thysanopoda norvegica</name>
    <dbReference type="NCBI Taxonomy" id="48144"/>
    <lineage>
        <taxon>Eukaryota</taxon>
        <taxon>Metazoa</taxon>
        <taxon>Ecdysozoa</taxon>
        <taxon>Arthropoda</taxon>
        <taxon>Crustacea</taxon>
        <taxon>Multicrustacea</taxon>
        <taxon>Malacostraca</taxon>
        <taxon>Eumalacostraca</taxon>
        <taxon>Eucarida</taxon>
        <taxon>Euphausiacea</taxon>
        <taxon>Euphausiidae</taxon>
        <taxon>Meganyctiphanes</taxon>
    </lineage>
</organism>
<keyword evidence="2" id="KW-0677">Repeat</keyword>
<keyword evidence="3 5" id="KW-0106">Calcium</keyword>
<dbReference type="PROSITE" id="PS50268">
    <property type="entry name" value="CADHERIN_2"/>
    <property type="match status" value="1"/>
</dbReference>
<dbReference type="EMBL" id="CAXKWB010002781">
    <property type="protein sequence ID" value="CAL4067718.1"/>
    <property type="molecule type" value="Genomic_DNA"/>
</dbReference>
<dbReference type="InterPro" id="IPR015919">
    <property type="entry name" value="Cadherin-like_sf"/>
</dbReference>
<dbReference type="PANTHER" id="PTHR24027">
    <property type="entry name" value="CADHERIN-23"/>
    <property type="match status" value="1"/>
</dbReference>
<accession>A0AAV2Q0J6</accession>
<evidence type="ECO:0000313" key="7">
    <source>
        <dbReference type="EMBL" id="CAL4067718.1"/>
    </source>
</evidence>
<dbReference type="AlphaFoldDB" id="A0AAV2Q0J6"/>
<evidence type="ECO:0000313" key="8">
    <source>
        <dbReference type="Proteomes" id="UP001497623"/>
    </source>
</evidence>
<feature type="non-terminal residue" evidence="7">
    <location>
        <position position="172"/>
    </location>
</feature>